<protein>
    <submittedName>
        <fullName evidence="6">Transcriptional regulatory protein</fullName>
        <ecNumber evidence="6">1.1.1.290</ecNumber>
    </submittedName>
</protein>
<dbReference type="InterPro" id="IPR036390">
    <property type="entry name" value="WH_DNA-bd_sf"/>
</dbReference>
<dbReference type="PRINTS" id="PR00039">
    <property type="entry name" value="HTHLYSR"/>
</dbReference>
<evidence type="ECO:0000313" key="7">
    <source>
        <dbReference type="Proteomes" id="UP000006242"/>
    </source>
</evidence>
<dbReference type="PANTHER" id="PTHR30126:SF80">
    <property type="entry name" value="TRANSCRIPTIONAL REGULATOR-RELATED"/>
    <property type="match status" value="1"/>
</dbReference>
<accession>U2EP55</accession>
<dbReference type="InterPro" id="IPR036388">
    <property type="entry name" value="WH-like_DNA-bd_sf"/>
</dbReference>
<comment type="similarity">
    <text evidence="1">Belongs to the LysR transcriptional regulatory family.</text>
</comment>
<dbReference type="GO" id="GO:0000976">
    <property type="term" value="F:transcription cis-regulatory region binding"/>
    <property type="evidence" value="ECO:0007669"/>
    <property type="project" value="TreeGrafter"/>
</dbReference>
<dbReference type="RefSeq" id="WP_021031505.1">
    <property type="nucleotide sequence ID" value="NZ_AFNV02000008.1"/>
</dbReference>
<dbReference type="GO" id="GO:0033711">
    <property type="term" value="F:4-phosphoerythronate dehydrogenase activity"/>
    <property type="evidence" value="ECO:0007669"/>
    <property type="project" value="UniProtKB-EC"/>
</dbReference>
<keyword evidence="2" id="KW-0805">Transcription regulation</keyword>
<dbReference type="PROSITE" id="PS50931">
    <property type="entry name" value="HTH_LYSR"/>
    <property type="match status" value="1"/>
</dbReference>
<dbReference type="Pfam" id="PF00126">
    <property type="entry name" value="HTH_1"/>
    <property type="match status" value="1"/>
</dbReference>
<dbReference type="PANTHER" id="PTHR30126">
    <property type="entry name" value="HTH-TYPE TRANSCRIPTIONAL REGULATOR"/>
    <property type="match status" value="1"/>
</dbReference>
<comment type="caution">
    <text evidence="6">The sequence shown here is derived from an EMBL/GenBank/DDBJ whole genome shotgun (WGS) entry which is preliminary data.</text>
</comment>
<evidence type="ECO:0000256" key="2">
    <source>
        <dbReference type="ARBA" id="ARBA00023015"/>
    </source>
</evidence>
<keyword evidence="3" id="KW-0238">DNA-binding</keyword>
<evidence type="ECO:0000256" key="3">
    <source>
        <dbReference type="ARBA" id="ARBA00023125"/>
    </source>
</evidence>
<dbReference type="SUPFAM" id="SSF46785">
    <property type="entry name" value="Winged helix' DNA-binding domain"/>
    <property type="match status" value="1"/>
</dbReference>
<dbReference type="InterPro" id="IPR000847">
    <property type="entry name" value="LysR_HTH_N"/>
</dbReference>
<dbReference type="AlphaFoldDB" id="U2EP55"/>
<evidence type="ECO:0000256" key="1">
    <source>
        <dbReference type="ARBA" id="ARBA00009437"/>
    </source>
</evidence>
<keyword evidence="4" id="KW-0804">Transcription</keyword>
<dbReference type="EMBL" id="AFNV02000008">
    <property type="protein sequence ID" value="ERJ19590.1"/>
    <property type="molecule type" value="Genomic_DNA"/>
</dbReference>
<feature type="domain" description="HTH lysR-type" evidence="5">
    <location>
        <begin position="1"/>
        <end position="59"/>
    </location>
</feature>
<dbReference type="EC" id="1.1.1.290" evidence="6"/>
<organism evidence="6 7">
    <name type="scientific">Salinisphaera shabanensis E1L3A</name>
    <dbReference type="NCBI Taxonomy" id="1033802"/>
    <lineage>
        <taxon>Bacteria</taxon>
        <taxon>Pseudomonadati</taxon>
        <taxon>Pseudomonadota</taxon>
        <taxon>Gammaproteobacteria</taxon>
        <taxon>Salinisphaerales</taxon>
        <taxon>Salinisphaeraceae</taxon>
        <taxon>Salinisphaera</taxon>
    </lineage>
</organism>
<dbReference type="GO" id="GO:0003700">
    <property type="term" value="F:DNA-binding transcription factor activity"/>
    <property type="evidence" value="ECO:0007669"/>
    <property type="project" value="InterPro"/>
</dbReference>
<reference evidence="6 7" key="1">
    <citation type="journal article" date="2011" name="J. Bacteriol.">
        <title>Genome sequence of Salinisphaera shabanensis, a gammaproteobacterium from the harsh, variable environment of the brine-seawater interface of the Shaban Deep in the Red Sea.</title>
        <authorList>
            <person name="Antunes A."/>
            <person name="Alam I."/>
            <person name="Bajic V.B."/>
            <person name="Stingl U."/>
        </authorList>
    </citation>
    <scope>NUCLEOTIDE SEQUENCE [LARGE SCALE GENOMIC DNA]</scope>
    <source>
        <strain evidence="6 7">E1L3A</strain>
    </source>
</reference>
<name>U2EP55_9GAMM</name>
<evidence type="ECO:0000259" key="5">
    <source>
        <dbReference type="PROSITE" id="PS50931"/>
    </source>
</evidence>
<dbReference type="Gene3D" id="1.10.10.10">
    <property type="entry name" value="Winged helix-like DNA-binding domain superfamily/Winged helix DNA-binding domain"/>
    <property type="match status" value="1"/>
</dbReference>
<evidence type="ECO:0000313" key="6">
    <source>
        <dbReference type="EMBL" id="ERJ19590.1"/>
    </source>
</evidence>
<gene>
    <name evidence="6" type="ORF">SSPSH_001359</name>
</gene>
<reference evidence="6 7" key="2">
    <citation type="journal article" date="2013" name="PLoS ONE">
        <title>INDIGO - INtegrated Data Warehouse of MIcrobial GenOmes with Examples from the Red Sea Extremophiles.</title>
        <authorList>
            <person name="Alam I."/>
            <person name="Antunes A."/>
            <person name="Kamau A.A."/>
            <person name="Ba Alawi W."/>
            <person name="Kalkatawi M."/>
            <person name="Stingl U."/>
            <person name="Bajic V.B."/>
        </authorList>
    </citation>
    <scope>NUCLEOTIDE SEQUENCE [LARGE SCALE GENOMIC DNA]</scope>
    <source>
        <strain evidence="6 7">E1L3A</strain>
    </source>
</reference>
<dbReference type="FunFam" id="1.10.10.10:FF:000001">
    <property type="entry name" value="LysR family transcriptional regulator"/>
    <property type="match status" value="1"/>
</dbReference>
<keyword evidence="7" id="KW-1185">Reference proteome</keyword>
<evidence type="ECO:0000256" key="4">
    <source>
        <dbReference type="ARBA" id="ARBA00023163"/>
    </source>
</evidence>
<sequence length="88" mass="10389">MKHFRYFRYMDAVVRAGSIRRAAEQLYITPSALDRRIHDLEKELGTPLFERHARGMRLLAAGEIFLGYVRRHLADLDRMHPRLKVLKA</sequence>
<keyword evidence="6" id="KW-0560">Oxidoreductase</keyword>
<dbReference type="Proteomes" id="UP000006242">
    <property type="component" value="Unassembled WGS sequence"/>
</dbReference>
<proteinExistence type="inferred from homology"/>
<dbReference type="STRING" id="1033802.SSPSH_001359"/>
<dbReference type="eggNOG" id="COG0583">
    <property type="taxonomic scope" value="Bacteria"/>
</dbReference>